<proteinExistence type="predicted"/>
<accession>A0A1G8E463</accession>
<evidence type="ECO:0000313" key="2">
    <source>
        <dbReference type="Proteomes" id="UP000198606"/>
    </source>
</evidence>
<dbReference type="EMBL" id="FNDG01000006">
    <property type="protein sequence ID" value="SDH64728.1"/>
    <property type="molecule type" value="Genomic_DNA"/>
</dbReference>
<gene>
    <name evidence="1" type="ORF">SAMN05216588_10668</name>
</gene>
<reference evidence="1 2" key="1">
    <citation type="submission" date="2016-10" db="EMBL/GenBank/DDBJ databases">
        <authorList>
            <person name="de Groot N.N."/>
        </authorList>
    </citation>
    <scope>NUCLEOTIDE SEQUENCE [LARGE SCALE GENOMIC DNA]</scope>
    <source>
        <strain evidence="1 2">LMG 18387</strain>
    </source>
</reference>
<dbReference type="AlphaFoldDB" id="A0A1G8E463"/>
<organism evidence="1 2">
    <name type="scientific">Phytopseudomonas flavescens</name>
    <dbReference type="NCBI Taxonomy" id="29435"/>
    <lineage>
        <taxon>Bacteria</taxon>
        <taxon>Pseudomonadati</taxon>
        <taxon>Pseudomonadota</taxon>
        <taxon>Gammaproteobacteria</taxon>
        <taxon>Pseudomonadales</taxon>
        <taxon>Pseudomonadaceae</taxon>
        <taxon>Phytopseudomonas</taxon>
    </lineage>
</organism>
<dbReference type="Proteomes" id="UP000198606">
    <property type="component" value="Unassembled WGS sequence"/>
</dbReference>
<protein>
    <submittedName>
        <fullName evidence="1">Uncharacterized protein</fullName>
    </submittedName>
</protein>
<sequence>MPEYHGIAQLDGVLLAGQLVQGEYLLLIIPADMAAIEQSVERLLAAHLATHLVAAQVGDQARIDADLQAALLGEGDQGIGQGLGVDGETVLKLQQSAGRFRALLGTQARHGQGRAQAQ</sequence>
<name>A0A1G8E463_9GAMM</name>
<evidence type="ECO:0000313" key="1">
    <source>
        <dbReference type="EMBL" id="SDH64728.1"/>
    </source>
</evidence>